<feature type="chain" id="PRO_5002050654" evidence="1">
    <location>
        <begin position="19"/>
        <end position="361"/>
    </location>
</feature>
<organism evidence="2">
    <name type="scientific">Lygus hesperus</name>
    <name type="common">Western plant bug</name>
    <dbReference type="NCBI Taxonomy" id="30085"/>
    <lineage>
        <taxon>Eukaryota</taxon>
        <taxon>Metazoa</taxon>
        <taxon>Ecdysozoa</taxon>
        <taxon>Arthropoda</taxon>
        <taxon>Hexapoda</taxon>
        <taxon>Insecta</taxon>
        <taxon>Pterygota</taxon>
        <taxon>Neoptera</taxon>
        <taxon>Paraneoptera</taxon>
        <taxon>Hemiptera</taxon>
        <taxon>Heteroptera</taxon>
        <taxon>Panheteroptera</taxon>
        <taxon>Cimicomorpha</taxon>
        <taxon>Miridae</taxon>
        <taxon>Mirini</taxon>
        <taxon>Lygus</taxon>
    </lineage>
</organism>
<protein>
    <submittedName>
        <fullName evidence="2">Kallikrein 1-related peptidase b8</fullName>
    </submittedName>
</protein>
<accession>A0A0A9WI96</accession>
<dbReference type="Gene3D" id="2.40.10.10">
    <property type="entry name" value="Trypsin-like serine proteases"/>
    <property type="match status" value="1"/>
</dbReference>
<feature type="non-terminal residue" evidence="2">
    <location>
        <position position="361"/>
    </location>
</feature>
<proteinExistence type="predicted"/>
<dbReference type="InterPro" id="IPR043504">
    <property type="entry name" value="Peptidase_S1_PA_chymotrypsin"/>
</dbReference>
<name>A0A0A9WI96_LYGHE</name>
<reference evidence="2" key="2">
    <citation type="submission" date="2014-07" db="EMBL/GenBank/DDBJ databases">
        <authorList>
            <person name="Hull J."/>
        </authorList>
    </citation>
    <scope>NUCLEOTIDE SEQUENCE</scope>
</reference>
<keyword evidence="1" id="KW-0732">Signal</keyword>
<sequence length="361" mass="41195">MHLRSQLPLLNVLCVASAQMTSTTHPTPPSVYPPERGRPKDMRNCRINDNSTFPWVVGVWDKATKQFVGHGAMITYMAFVTSCRTYTTPESYIAVGQFVWDRSLPEDPCMQEKKVKRIHKHPKCTESPKTATFFDFSVMVLEKPFDISGPVYPIMYLPFTATELFNNIRYYNTSPNRTVCDLPYFRTQTERPPVFDSKSSVEIVPFHSQCVDLLCERNPPKPGFVEMCKKRLGKRAKGTMLCFKNKKEAHIRLGSGGRYWYAGTPLLCERRALGIAAQAKDRQGYPGLHQTDIHFVVTFLRVWPWLIERKTNYSADFGTETYIVSTIIPVPHSDANVLAPSLRNLAFLIFMIVVTISHTNI</sequence>
<dbReference type="AlphaFoldDB" id="A0A0A9WI96"/>
<feature type="signal peptide" evidence="1">
    <location>
        <begin position="1"/>
        <end position="18"/>
    </location>
</feature>
<evidence type="ECO:0000256" key="1">
    <source>
        <dbReference type="SAM" id="SignalP"/>
    </source>
</evidence>
<dbReference type="EMBL" id="GBHO01037361">
    <property type="protein sequence ID" value="JAG06243.1"/>
    <property type="molecule type" value="Transcribed_RNA"/>
</dbReference>
<dbReference type="SUPFAM" id="SSF50494">
    <property type="entry name" value="Trypsin-like serine proteases"/>
    <property type="match status" value="1"/>
</dbReference>
<dbReference type="InterPro" id="IPR009003">
    <property type="entry name" value="Peptidase_S1_PA"/>
</dbReference>
<reference evidence="2" key="1">
    <citation type="journal article" date="2014" name="PLoS ONE">
        <title>Transcriptome-Based Identification of ABC Transporters in the Western Tarnished Plant Bug Lygus hesperus.</title>
        <authorList>
            <person name="Hull J.J."/>
            <person name="Chaney K."/>
            <person name="Geib S.M."/>
            <person name="Fabrick J.A."/>
            <person name="Brent C.S."/>
            <person name="Walsh D."/>
            <person name="Lavine L.C."/>
        </authorList>
    </citation>
    <scope>NUCLEOTIDE SEQUENCE</scope>
</reference>
<gene>
    <name evidence="2" type="primary">Klk1b8_0</name>
    <name evidence="2" type="ORF">CM83_19070</name>
</gene>
<evidence type="ECO:0000313" key="2">
    <source>
        <dbReference type="EMBL" id="JAG06243.1"/>
    </source>
</evidence>